<dbReference type="EMBL" id="JH159152">
    <property type="protein sequence ID" value="EGZ24248.1"/>
    <property type="molecule type" value="Genomic_DNA"/>
</dbReference>
<feature type="region of interest" description="Disordered" evidence="1">
    <location>
        <begin position="275"/>
        <end position="296"/>
    </location>
</feature>
<keyword evidence="2" id="KW-1133">Transmembrane helix</keyword>
<feature type="transmembrane region" description="Helical" evidence="2">
    <location>
        <begin position="1565"/>
        <end position="1587"/>
    </location>
</feature>
<name>G4YTM0_PHYSP</name>
<feature type="compositionally biased region" description="Gly residues" evidence="1">
    <location>
        <begin position="707"/>
        <end position="721"/>
    </location>
</feature>
<dbReference type="InterPro" id="IPR011641">
    <property type="entry name" value="Tyr-kin_ephrin_A/B_rcpt-like"/>
</dbReference>
<evidence type="ECO:0000313" key="4">
    <source>
        <dbReference type="EMBL" id="EGZ24248.1"/>
    </source>
</evidence>
<sequence length="1738" mass="184154">MRKLRISSRLKAPVTWLALVFILLCAYHENLVCLADRTAPATTYRVDGKTNIKDIFKCSGLHFIGSFNEYYVACELAVPAQETIQLLEIVDVTLDGSKLSPLPGVHAELAFQLNASIATVSMRNSQLQASAVEIHAANVTMDEHSAVNVTARGLKFGPGYNSWNSMGGSYGGIGGASLTEVRSKCDDMPPNDFFRVVGDVSGDMANFRGYGSGGGNDKSRGGGRIRLVAGQNVEINGSLLTNGGDACTDCYDSAGAGGSILIVATKRIHGNATVQANGGQPSVRNGDGFSDGGGGGGGGGGRIVFDSMNAEELGPSRVEAYGGGFSSDNNAAIGWCQLGGDGTILKLQHTTKEDGGLDGSEEQDRAGDGKTLLSTLLIKGGRLAHSGPVKRIQIYGCTPIFEQTSRGARFLPESLAHVFVSGGATVCASVIQLKDSVGGIESSIVIDSGSELNILDRDRVVQLSAAQITIQGYVGPSSLQERDLFGLNLIAADVSFSNALAMVHELGVAARGALSIDKFSELKFRAQVKVETGASTKVEGFLQPLAKPFQQTGGDGPDDIPVISFTSKKDIELRPQTVEMGQVKFRIDANGTGILDMPFDTPFLRLSISAANVFVANVNSGPVFECKGIKHQADAATCKSLHGISDDAKPYSISVFASEVATIGNISAGSIILCSGNNMTIEGAISSSWLGCGSGVGPGKSEVSGEASGGAGHGGRGGNVLPGSTGGGATYDISKELGLQQSASWIVPSSADMGWPIWPGSGAASGDTPNKITGGNGGGIIYIGSKNLVVAKTASILAQGGVGSMGGGGGSGGALTLFIANISGGGAIDLSGGPASTPVVSPNVDETANQTSIWDPNLLPGKAGKIGGGGGGGIIRITYLDDKAGGNGEQFIEDGGRISVDGGESTGGENGGTGVMVGANCSPGRGGVFCLPCPEGSHSPGRFSKCSPCDPGTCSSHAGAATCDACPIGHFNPDFGKKECQPCPLGSFSAKTGLKKCELCPPGAFAGLPGSSACSACPVGTISTSSGSSNCTICGIGETTVKAGATVCAACKTKPVHSEFNMRGNCSYACFKGRNGLDCLTPFERLVKPIGGPIGFVILVFSMMGLIFGGWGFLSYRSSRSELRRYAEYKAQRLRDELSLETLTRTLTPRLTDQDLIAHVARLYLAGDNHLKSAWRLNPYFLPASLRDIVEEGTYASFASTCNKLVDWDPAGWEAWIYRLLLVTMPPVSTLFMRRRQLHRVVELSKYIVHYGGRFFRDMNFRVHGTQLKVGFSSDFSLGYFDVLISQSNSSSSSNLAAMQAVSHEDLVLVVGGSGSFFRPYHLDTNDIILRAIPSRLELLEHNFWIDFVADINQKLRAAEVSRDIIALVDTFNEKHVKDGFAVAFGTFSVGDAVAADGNESCFESFTVESVDTTFALYPQEAFKLAFLVSRLNSPEASPATLRDVRDSAPDPPVELASEMNDKVKAETDPRSADFRYSQIRMEALFAQPERQSFGNYGDDLSDDSDSLTPLKKPLSGSNARRARALLEFVCTNDTAKRWLMVLWQPVYPLFRLRNLPRPELPVRWLLSVTMVLLLIADMGVAFWIMVEYYCVQIRDPTAQDSGCSRVRTLKQSKIYPFALWSVLGILPAAIVGSPLLGLVFVTRKSIFCGKLFAVWNTSSIMNQVVAFICGLAFLAYIHDEILLVAVGGVLIKYLEKEVALRCIAQYASERPLRGWRGLHTTRDWYDAAYTPLVHYES</sequence>
<feature type="region of interest" description="Disordered" evidence="1">
    <location>
        <begin position="701"/>
        <end position="721"/>
    </location>
</feature>
<dbReference type="STRING" id="1094619.G4YTM0"/>
<dbReference type="OMA" id="QAGFVNW"/>
<evidence type="ECO:0000259" key="3">
    <source>
        <dbReference type="Pfam" id="PF07699"/>
    </source>
</evidence>
<dbReference type="Gene3D" id="2.10.50.10">
    <property type="entry name" value="Tumor Necrosis Factor Receptor, subunit A, domain 2"/>
    <property type="match status" value="1"/>
</dbReference>
<evidence type="ECO:0000313" key="5">
    <source>
        <dbReference type="Proteomes" id="UP000002640"/>
    </source>
</evidence>
<keyword evidence="2" id="KW-0472">Membrane</keyword>
<keyword evidence="2" id="KW-0812">Transmembrane</keyword>
<protein>
    <recommendedName>
        <fullName evidence="3">Tyrosine-protein kinase ephrin type A/B receptor-like domain-containing protein</fullName>
    </recommendedName>
</protein>
<proteinExistence type="predicted"/>
<dbReference type="PANTHER" id="PTHR31513">
    <property type="entry name" value="EPHRIN TYPE-B RECEPTOR"/>
    <property type="match status" value="1"/>
</dbReference>
<gene>
    <name evidence="4" type="ORF">PHYSODRAFT_483958</name>
</gene>
<feature type="transmembrane region" description="Helical" evidence="2">
    <location>
        <begin position="1618"/>
        <end position="1642"/>
    </location>
</feature>
<dbReference type="SMART" id="SM01411">
    <property type="entry name" value="Ephrin_rec_like"/>
    <property type="match status" value="2"/>
</dbReference>
<dbReference type="KEGG" id="psoj:PHYSODRAFT_483958"/>
<feature type="transmembrane region" description="Helical" evidence="2">
    <location>
        <begin position="1654"/>
        <end position="1678"/>
    </location>
</feature>
<feature type="region of interest" description="Disordered" evidence="1">
    <location>
        <begin position="1439"/>
        <end position="1460"/>
    </location>
</feature>
<dbReference type="Proteomes" id="UP000002640">
    <property type="component" value="Unassembled WGS sequence"/>
</dbReference>
<feature type="transmembrane region" description="Helical" evidence="2">
    <location>
        <begin position="1094"/>
        <end position="1116"/>
    </location>
</feature>
<dbReference type="Pfam" id="PF07699">
    <property type="entry name" value="Ephrin_rec_like"/>
    <property type="match status" value="1"/>
</dbReference>
<organism evidence="4 5">
    <name type="scientific">Phytophthora sojae (strain P6497)</name>
    <name type="common">Soybean stem and root rot agent</name>
    <name type="synonym">Phytophthora megasperma f. sp. glycines</name>
    <dbReference type="NCBI Taxonomy" id="1094619"/>
    <lineage>
        <taxon>Eukaryota</taxon>
        <taxon>Sar</taxon>
        <taxon>Stramenopiles</taxon>
        <taxon>Oomycota</taxon>
        <taxon>Peronosporomycetes</taxon>
        <taxon>Peronosporales</taxon>
        <taxon>Peronosporaceae</taxon>
        <taxon>Phytophthora</taxon>
    </lineage>
</organism>
<feature type="region of interest" description="Disordered" evidence="1">
    <location>
        <begin position="1493"/>
        <end position="1514"/>
    </location>
</feature>
<dbReference type="PANTHER" id="PTHR31513:SF2">
    <property type="entry name" value="MRAZ"/>
    <property type="match status" value="1"/>
</dbReference>
<evidence type="ECO:0000256" key="2">
    <source>
        <dbReference type="SAM" id="Phobius"/>
    </source>
</evidence>
<keyword evidence="5" id="KW-1185">Reference proteome</keyword>
<accession>G4YTM0</accession>
<dbReference type="RefSeq" id="XP_009519536.1">
    <property type="nucleotide sequence ID" value="XM_009521241.1"/>
</dbReference>
<dbReference type="InterPro" id="IPR009030">
    <property type="entry name" value="Growth_fac_rcpt_cys_sf"/>
</dbReference>
<dbReference type="GeneID" id="20655689"/>
<feature type="domain" description="Tyrosine-protein kinase ephrin type A/B receptor-like" evidence="3">
    <location>
        <begin position="952"/>
        <end position="993"/>
    </location>
</feature>
<dbReference type="SUPFAM" id="SSF57184">
    <property type="entry name" value="Growth factor receptor domain"/>
    <property type="match status" value="1"/>
</dbReference>
<evidence type="ECO:0000256" key="1">
    <source>
        <dbReference type="SAM" id="MobiDB-lite"/>
    </source>
</evidence>
<dbReference type="InParanoid" id="G4YTM0"/>
<reference evidence="4 5" key="1">
    <citation type="journal article" date="2006" name="Science">
        <title>Phytophthora genome sequences uncover evolutionary origins and mechanisms of pathogenesis.</title>
        <authorList>
            <person name="Tyler B.M."/>
            <person name="Tripathy S."/>
            <person name="Zhang X."/>
            <person name="Dehal P."/>
            <person name="Jiang R.H."/>
            <person name="Aerts A."/>
            <person name="Arredondo F.D."/>
            <person name="Baxter L."/>
            <person name="Bensasson D."/>
            <person name="Beynon J.L."/>
            <person name="Chapman J."/>
            <person name="Damasceno C.M."/>
            <person name="Dorrance A.E."/>
            <person name="Dou D."/>
            <person name="Dickerman A.W."/>
            <person name="Dubchak I.L."/>
            <person name="Garbelotto M."/>
            <person name="Gijzen M."/>
            <person name="Gordon S.G."/>
            <person name="Govers F."/>
            <person name="Grunwald N.J."/>
            <person name="Huang W."/>
            <person name="Ivors K.L."/>
            <person name="Jones R.W."/>
            <person name="Kamoun S."/>
            <person name="Krampis K."/>
            <person name="Lamour K.H."/>
            <person name="Lee M.K."/>
            <person name="McDonald W.H."/>
            <person name="Medina M."/>
            <person name="Meijer H.J."/>
            <person name="Nordberg E.K."/>
            <person name="Maclean D.J."/>
            <person name="Ospina-Giraldo M.D."/>
            <person name="Morris P.F."/>
            <person name="Phuntumart V."/>
            <person name="Putnam N.H."/>
            <person name="Rash S."/>
            <person name="Rose J.K."/>
            <person name="Sakihama Y."/>
            <person name="Salamov A.A."/>
            <person name="Savidor A."/>
            <person name="Scheuring C.F."/>
            <person name="Smith B.M."/>
            <person name="Sobral B.W."/>
            <person name="Terry A."/>
            <person name="Torto-Alalibo T.A."/>
            <person name="Win J."/>
            <person name="Xu Z."/>
            <person name="Zhang H."/>
            <person name="Grigoriev I.V."/>
            <person name="Rokhsar D.S."/>
            <person name="Boore J.L."/>
        </authorList>
    </citation>
    <scope>NUCLEOTIDE SEQUENCE [LARGE SCALE GENOMIC DNA]</scope>
    <source>
        <strain evidence="4 5">P6497</strain>
    </source>
</reference>